<gene>
    <name evidence="5" type="ORF">SAMN05192557_0662</name>
</gene>
<dbReference type="InterPro" id="IPR045865">
    <property type="entry name" value="ACT-like_dom_sf"/>
</dbReference>
<reference evidence="5 6" key="1">
    <citation type="submission" date="2016-10" db="EMBL/GenBank/DDBJ databases">
        <authorList>
            <person name="Varghese N."/>
            <person name="Submissions S."/>
        </authorList>
    </citation>
    <scope>NUCLEOTIDE SEQUENCE [LARGE SCALE GENOMIC DNA]</scope>
    <source>
        <strain evidence="5 6">IBRC-M10081</strain>
    </source>
</reference>
<dbReference type="Gene3D" id="3.10.580.10">
    <property type="entry name" value="CBS-domain"/>
    <property type="match status" value="1"/>
</dbReference>
<proteinExistence type="predicted"/>
<name>A0A662Z1P2_9STAP</name>
<dbReference type="InterPro" id="IPR046342">
    <property type="entry name" value="CBS_dom_sf"/>
</dbReference>
<dbReference type="CDD" id="cd04584">
    <property type="entry name" value="CBS_pair_AcuB_like"/>
    <property type="match status" value="1"/>
</dbReference>
<dbReference type="SUPFAM" id="SSF55021">
    <property type="entry name" value="ACT-like"/>
    <property type="match status" value="1"/>
</dbReference>
<evidence type="ECO:0000256" key="2">
    <source>
        <dbReference type="PROSITE-ProRule" id="PRU00703"/>
    </source>
</evidence>
<dbReference type="Proteomes" id="UP000243605">
    <property type="component" value="Unassembled WGS sequence"/>
</dbReference>
<dbReference type="InterPro" id="IPR051257">
    <property type="entry name" value="Diverse_CBS-Domain"/>
</dbReference>
<feature type="domain" description="CBS" evidence="3">
    <location>
        <begin position="7"/>
        <end position="66"/>
    </location>
</feature>
<dbReference type="Pfam" id="PF00571">
    <property type="entry name" value="CBS"/>
    <property type="match status" value="2"/>
</dbReference>
<evidence type="ECO:0000256" key="1">
    <source>
        <dbReference type="ARBA" id="ARBA00023122"/>
    </source>
</evidence>
<dbReference type="PROSITE" id="PS51671">
    <property type="entry name" value="ACT"/>
    <property type="match status" value="1"/>
</dbReference>
<dbReference type="PANTHER" id="PTHR43080">
    <property type="entry name" value="CBS DOMAIN-CONTAINING PROTEIN CBSX3, MITOCHONDRIAL"/>
    <property type="match status" value="1"/>
</dbReference>
<keyword evidence="1 2" id="KW-0129">CBS domain</keyword>
<evidence type="ECO:0000259" key="4">
    <source>
        <dbReference type="PROSITE" id="PS51671"/>
    </source>
</evidence>
<feature type="domain" description="ACT" evidence="4">
    <location>
        <begin position="139"/>
        <end position="209"/>
    </location>
</feature>
<dbReference type="SMART" id="SM00116">
    <property type="entry name" value="CBS"/>
    <property type="match status" value="2"/>
</dbReference>
<dbReference type="AlphaFoldDB" id="A0A662Z1P2"/>
<dbReference type="PANTHER" id="PTHR43080:SF2">
    <property type="entry name" value="CBS DOMAIN-CONTAINING PROTEIN"/>
    <property type="match status" value="1"/>
</dbReference>
<evidence type="ECO:0000313" key="6">
    <source>
        <dbReference type="Proteomes" id="UP000243605"/>
    </source>
</evidence>
<dbReference type="SUPFAM" id="SSF54631">
    <property type="entry name" value="CBS-domain pair"/>
    <property type="match status" value="1"/>
</dbReference>
<organism evidence="5 6">
    <name type="scientific">Aliicoccus persicus</name>
    <dbReference type="NCBI Taxonomy" id="930138"/>
    <lineage>
        <taxon>Bacteria</taxon>
        <taxon>Bacillati</taxon>
        <taxon>Bacillota</taxon>
        <taxon>Bacilli</taxon>
        <taxon>Bacillales</taxon>
        <taxon>Staphylococcaceae</taxon>
        <taxon>Aliicoccus</taxon>
    </lineage>
</organism>
<protein>
    <submittedName>
        <fullName evidence="5">Acetoin utilization protein AcuB</fullName>
    </submittedName>
</protein>
<accession>A0A662Z1P2</accession>
<dbReference type="OrthoDB" id="9781631at2"/>
<dbReference type="RefSeq" id="WP_091473849.1">
    <property type="nucleotide sequence ID" value="NZ_FOIT01000001.1"/>
</dbReference>
<evidence type="ECO:0000313" key="5">
    <source>
        <dbReference type="EMBL" id="SEV87595.1"/>
    </source>
</evidence>
<sequence length="209" mass="23601">MLVERIMTHDVKTLTKDDTIKDAIEMMKKFSFRHIPIVNVRDEIEGIISESDIKITVPESITGLDTQTFLSTPLSEVMIKHPTTCHPLDFVAEIALDFYQYTIGAIPVVRNKKIVGIVTQKDMLNTFIELTGITEPGSIIEVDTEDQTGVIYELGKVFKELNIKIISVSVYNNKDISKNKIIVLRIQAMNPLIAINKLKDKGFKVLEPQ</sequence>
<dbReference type="PROSITE" id="PS51371">
    <property type="entry name" value="CBS"/>
    <property type="match status" value="2"/>
</dbReference>
<evidence type="ECO:0000259" key="3">
    <source>
        <dbReference type="PROSITE" id="PS51371"/>
    </source>
</evidence>
<dbReference type="InterPro" id="IPR002912">
    <property type="entry name" value="ACT_dom"/>
</dbReference>
<dbReference type="InterPro" id="IPR000644">
    <property type="entry name" value="CBS_dom"/>
</dbReference>
<keyword evidence="6" id="KW-1185">Reference proteome</keyword>
<dbReference type="EMBL" id="FOIT01000001">
    <property type="protein sequence ID" value="SEV87595.1"/>
    <property type="molecule type" value="Genomic_DNA"/>
</dbReference>
<feature type="domain" description="CBS" evidence="3">
    <location>
        <begin position="78"/>
        <end position="135"/>
    </location>
</feature>